<dbReference type="EMBL" id="UINC01172298">
    <property type="protein sequence ID" value="SVD77306.1"/>
    <property type="molecule type" value="Genomic_DNA"/>
</dbReference>
<gene>
    <name evidence="2" type="ORF">METZ01_LOCUS430160</name>
</gene>
<keyword evidence="1" id="KW-1133">Transmembrane helix</keyword>
<feature type="non-terminal residue" evidence="2">
    <location>
        <position position="152"/>
    </location>
</feature>
<evidence type="ECO:0000313" key="2">
    <source>
        <dbReference type="EMBL" id="SVD77306.1"/>
    </source>
</evidence>
<keyword evidence="1" id="KW-0812">Transmembrane</keyword>
<feature type="transmembrane region" description="Helical" evidence="1">
    <location>
        <begin position="21"/>
        <end position="42"/>
    </location>
</feature>
<protein>
    <submittedName>
        <fullName evidence="2">Uncharacterized protein</fullName>
    </submittedName>
</protein>
<keyword evidence="1" id="KW-0472">Membrane</keyword>
<name>A0A382Y1Z8_9ZZZZ</name>
<evidence type="ECO:0000256" key="1">
    <source>
        <dbReference type="SAM" id="Phobius"/>
    </source>
</evidence>
<organism evidence="2">
    <name type="scientific">marine metagenome</name>
    <dbReference type="NCBI Taxonomy" id="408172"/>
    <lineage>
        <taxon>unclassified sequences</taxon>
        <taxon>metagenomes</taxon>
        <taxon>ecological metagenomes</taxon>
    </lineage>
</organism>
<proteinExistence type="predicted"/>
<dbReference type="AlphaFoldDB" id="A0A382Y1Z8"/>
<sequence length="152" mass="16729">MNAPGQNKERPASMRFILRKLLRVFVYMVALLLLAWGAVVLFSPDKTNYRQAKQGRTNSVNAAKKVPPAAGAGYHPRSFTAGERAEYTLKFAKAPIGTGVFHIAPRTPSSSAPWHFSLRLKVMGGTFAYNANATINADFTRTLGYQNTEKIP</sequence>
<accession>A0A382Y1Z8</accession>
<reference evidence="2" key="1">
    <citation type="submission" date="2018-05" db="EMBL/GenBank/DDBJ databases">
        <authorList>
            <person name="Lanie J.A."/>
            <person name="Ng W.-L."/>
            <person name="Kazmierczak K.M."/>
            <person name="Andrzejewski T.M."/>
            <person name="Davidsen T.M."/>
            <person name="Wayne K.J."/>
            <person name="Tettelin H."/>
            <person name="Glass J.I."/>
            <person name="Rusch D."/>
            <person name="Podicherti R."/>
            <person name="Tsui H.-C.T."/>
            <person name="Winkler M.E."/>
        </authorList>
    </citation>
    <scope>NUCLEOTIDE SEQUENCE</scope>
</reference>